<reference evidence="1 2" key="1">
    <citation type="journal article" date="2018" name="Int. J. Syst. Evol. Microbiol.">
        <title>Lactobacillus paragasseri sp. nov., a sister taxon of Lactobacillus gasseri, based on whole-genome sequence analyses.</title>
        <authorList>
            <person name="Tanizawa Y."/>
            <person name="Tada I."/>
            <person name="Kobayashi H."/>
            <person name="Endo A."/>
            <person name="Maeno S."/>
            <person name="Toyoda A."/>
            <person name="Arita M."/>
            <person name="Nakamura Y."/>
            <person name="Sakamoto M."/>
            <person name="Ohkuma M."/>
            <person name="Tohno M."/>
        </authorList>
    </citation>
    <scope>NUCLEOTIDE SEQUENCE [LARGE SCALE GENOMIC DNA]</scope>
    <source>
        <strain evidence="1 2">JCM 1025</strain>
    </source>
</reference>
<dbReference type="EMBL" id="BEXJ01000001">
    <property type="protein sequence ID" value="GBA95325.1"/>
    <property type="molecule type" value="Genomic_DNA"/>
</dbReference>
<organism evidence="1 2">
    <name type="scientific">Lactobacillus gasseri</name>
    <dbReference type="NCBI Taxonomy" id="1596"/>
    <lineage>
        <taxon>Bacteria</taxon>
        <taxon>Bacillati</taxon>
        <taxon>Bacillota</taxon>
        <taxon>Bacilli</taxon>
        <taxon>Lactobacillales</taxon>
        <taxon>Lactobacillaceae</taxon>
        <taxon>Lactobacillus</taxon>
    </lineage>
</organism>
<dbReference type="Proteomes" id="UP000250668">
    <property type="component" value="Unassembled WGS sequence"/>
</dbReference>
<dbReference type="AlphaFoldDB" id="A0AB33ZTP2"/>
<name>A0AB33ZTP2_LACGS</name>
<evidence type="ECO:0000313" key="1">
    <source>
        <dbReference type="EMBL" id="GBA95325.1"/>
    </source>
</evidence>
<evidence type="ECO:0008006" key="3">
    <source>
        <dbReference type="Google" id="ProtNLM"/>
    </source>
</evidence>
<evidence type="ECO:0000313" key="2">
    <source>
        <dbReference type="Proteomes" id="UP000250668"/>
    </source>
</evidence>
<proteinExistence type="predicted"/>
<sequence>MKIDAFAHILTPEFYQTMLDIDASIPKKYPFIEIETLVNLDERIAKWPDKNTKQVISFANINPEDFVDGEEASKLA</sequence>
<comment type="caution">
    <text evidence="1">The sequence shown here is derived from an EMBL/GenBank/DDBJ whole genome shotgun (WGS) entry which is preliminary data.</text>
</comment>
<dbReference type="Gene3D" id="3.20.20.140">
    <property type="entry name" value="Metal-dependent hydrolases"/>
    <property type="match status" value="1"/>
</dbReference>
<protein>
    <recommendedName>
        <fullName evidence="3">Amidohydrolase</fullName>
    </recommendedName>
</protein>
<accession>A0AB33ZTP2</accession>
<gene>
    <name evidence="1" type="ORF">LJCM1025_04370</name>
</gene>